<feature type="compositionally biased region" description="Low complexity" evidence="1">
    <location>
        <begin position="277"/>
        <end position="288"/>
    </location>
</feature>
<name>A0AAD7JRH7_9AGAR</name>
<evidence type="ECO:0000256" key="1">
    <source>
        <dbReference type="SAM" id="MobiDB-lite"/>
    </source>
</evidence>
<evidence type="ECO:0000313" key="2">
    <source>
        <dbReference type="EMBL" id="KAJ7770299.1"/>
    </source>
</evidence>
<feature type="compositionally biased region" description="Basic and acidic residues" evidence="1">
    <location>
        <begin position="292"/>
        <end position="309"/>
    </location>
</feature>
<feature type="compositionally biased region" description="Basic and acidic residues" evidence="1">
    <location>
        <begin position="570"/>
        <end position="592"/>
    </location>
</feature>
<feature type="compositionally biased region" description="Basic and acidic residues" evidence="1">
    <location>
        <begin position="255"/>
        <end position="272"/>
    </location>
</feature>
<feature type="compositionally biased region" description="Polar residues" evidence="1">
    <location>
        <begin position="237"/>
        <end position="247"/>
    </location>
</feature>
<dbReference type="Proteomes" id="UP001215280">
    <property type="component" value="Unassembled WGS sequence"/>
</dbReference>
<feature type="compositionally biased region" description="Basic and acidic residues" evidence="1">
    <location>
        <begin position="467"/>
        <end position="479"/>
    </location>
</feature>
<gene>
    <name evidence="2" type="ORF">DFH07DRAFT_272901</name>
</gene>
<sequence>MAPKQLKIKTYTIPANRHFLFIHTPWPFNTISTKSERQLHCNSVVAWLCVMIQDLCGIEVHPTDMVIFWQSTHQDLIADIQILPSEDCPSPCLDPVLGAHHASTFLTEEHKNDARTSVIYYYDYLRKNAPGRTNWTEATSNYQSFNPRFPVRRPYPEPSPAELGKLPFTQKLPGRLILGHPECQDPGLPSAVPPQAGPSTGPGTAENPAHGGSTAAPAQSPPHRRSPSHSPPRLETTVESPPHQQDAPSELLFKPYERPMHFPRGHTVDPGRPHSPSPSQSKGSSPQPATKTKCDPYEEELAAHERLKDPSPPASVRVKMEVKTEPYEPFAELAQTLAKVEAFRASSSSHSEPGTSVKREFEPVKLEPTVPHLTSDSQGEDGPGIKQENENIKREPEYRPSAEQVDNFNQVQRLKAGGLKRKDDVSIKTEEPRNALCSIKPEPTDAPIPDARPLNRSFNPSYEPDDVEVKREERSESDFNTRQPGFNPRSPTTYPAVDPRAKREEYAPSPWADVPQRGPSRTYSPGVKLEYGSSGLGYANRDSRPPVKQESGYNSHARRGNWHPPPPSEYPDRYHSERDPRRDHGQRESTCK</sequence>
<proteinExistence type="predicted"/>
<evidence type="ECO:0000313" key="3">
    <source>
        <dbReference type="Proteomes" id="UP001215280"/>
    </source>
</evidence>
<organism evidence="2 3">
    <name type="scientific">Mycena maculata</name>
    <dbReference type="NCBI Taxonomy" id="230809"/>
    <lineage>
        <taxon>Eukaryota</taxon>
        <taxon>Fungi</taxon>
        <taxon>Dikarya</taxon>
        <taxon>Basidiomycota</taxon>
        <taxon>Agaricomycotina</taxon>
        <taxon>Agaricomycetes</taxon>
        <taxon>Agaricomycetidae</taxon>
        <taxon>Agaricales</taxon>
        <taxon>Marasmiineae</taxon>
        <taxon>Mycenaceae</taxon>
        <taxon>Mycena</taxon>
    </lineage>
</organism>
<feature type="region of interest" description="Disordered" evidence="1">
    <location>
        <begin position="146"/>
        <end position="315"/>
    </location>
</feature>
<reference evidence="2" key="1">
    <citation type="submission" date="2023-03" db="EMBL/GenBank/DDBJ databases">
        <title>Massive genome expansion in bonnet fungi (Mycena s.s.) driven by repeated elements and novel gene families across ecological guilds.</title>
        <authorList>
            <consortium name="Lawrence Berkeley National Laboratory"/>
            <person name="Harder C.B."/>
            <person name="Miyauchi S."/>
            <person name="Viragh M."/>
            <person name="Kuo A."/>
            <person name="Thoen E."/>
            <person name="Andreopoulos B."/>
            <person name="Lu D."/>
            <person name="Skrede I."/>
            <person name="Drula E."/>
            <person name="Henrissat B."/>
            <person name="Morin E."/>
            <person name="Kohler A."/>
            <person name="Barry K."/>
            <person name="LaButti K."/>
            <person name="Morin E."/>
            <person name="Salamov A."/>
            <person name="Lipzen A."/>
            <person name="Mereny Z."/>
            <person name="Hegedus B."/>
            <person name="Baldrian P."/>
            <person name="Stursova M."/>
            <person name="Weitz H."/>
            <person name="Taylor A."/>
            <person name="Grigoriev I.V."/>
            <person name="Nagy L.G."/>
            <person name="Martin F."/>
            <person name="Kauserud H."/>
        </authorList>
    </citation>
    <scope>NUCLEOTIDE SEQUENCE</scope>
    <source>
        <strain evidence="2">CBHHK188m</strain>
    </source>
</reference>
<feature type="compositionally biased region" description="Polar residues" evidence="1">
    <location>
        <begin position="480"/>
        <end position="493"/>
    </location>
</feature>
<feature type="region of interest" description="Disordered" evidence="1">
    <location>
        <begin position="344"/>
        <end position="592"/>
    </location>
</feature>
<accession>A0AAD7JRH7</accession>
<protein>
    <submittedName>
        <fullName evidence="2">Uncharacterized protein</fullName>
    </submittedName>
</protein>
<dbReference type="AlphaFoldDB" id="A0AAD7JRH7"/>
<comment type="caution">
    <text evidence="2">The sequence shown here is derived from an EMBL/GenBank/DDBJ whole genome shotgun (WGS) entry which is preliminary data.</text>
</comment>
<feature type="compositionally biased region" description="Polar residues" evidence="1">
    <location>
        <begin position="345"/>
        <end position="354"/>
    </location>
</feature>
<dbReference type="EMBL" id="JARJLG010000024">
    <property type="protein sequence ID" value="KAJ7770299.1"/>
    <property type="molecule type" value="Genomic_DNA"/>
</dbReference>
<keyword evidence="3" id="KW-1185">Reference proteome</keyword>
<feature type="compositionally biased region" description="Basic and acidic residues" evidence="1">
    <location>
        <begin position="420"/>
        <end position="433"/>
    </location>
</feature>
<feature type="compositionally biased region" description="Basic and acidic residues" evidence="1">
    <location>
        <begin position="387"/>
        <end position="400"/>
    </location>
</feature>